<dbReference type="GO" id="GO:0051087">
    <property type="term" value="F:protein-folding chaperone binding"/>
    <property type="evidence" value="ECO:0007669"/>
    <property type="project" value="InterPro"/>
</dbReference>
<dbReference type="InterPro" id="IPR003103">
    <property type="entry name" value="BAG_domain"/>
</dbReference>
<reference evidence="4" key="2">
    <citation type="submission" date="2025-09" db="UniProtKB">
        <authorList>
            <consortium name="Ensembl"/>
        </authorList>
    </citation>
    <scope>IDENTIFICATION</scope>
</reference>
<dbReference type="GO" id="GO:0016020">
    <property type="term" value="C:membrane"/>
    <property type="evidence" value="ECO:0007669"/>
    <property type="project" value="TreeGrafter"/>
</dbReference>
<evidence type="ECO:0000256" key="2">
    <source>
        <dbReference type="SAM" id="MobiDB-lite"/>
    </source>
</evidence>
<feature type="region of interest" description="Disordered" evidence="2">
    <location>
        <begin position="37"/>
        <end position="56"/>
    </location>
</feature>
<evidence type="ECO:0000313" key="4">
    <source>
        <dbReference type="Ensembl" id="ENSFTIP00000014484.1"/>
    </source>
</evidence>
<dbReference type="PANTHER" id="PTHR12329:SF10">
    <property type="entry name" value="BAG FAMILY MOLECULAR CHAPERONE REGULATOR 4"/>
    <property type="match status" value="1"/>
</dbReference>
<evidence type="ECO:0000313" key="5">
    <source>
        <dbReference type="Proteomes" id="UP000694562"/>
    </source>
</evidence>
<feature type="region of interest" description="Disordered" evidence="2">
    <location>
        <begin position="1"/>
        <end position="23"/>
    </location>
</feature>
<dbReference type="GO" id="GO:0050821">
    <property type="term" value="P:protein stabilization"/>
    <property type="evidence" value="ECO:0007669"/>
    <property type="project" value="TreeGrafter"/>
</dbReference>
<evidence type="ECO:0000256" key="1">
    <source>
        <dbReference type="ARBA" id="ARBA00023186"/>
    </source>
</evidence>
<sequence>MDPPYANGAYSPPYPPAPSAAPHYAGLPQTRGYYCSGPPRTSYPAESTGMYGSTSPAPPWSYAPPDCPAEGSSLRRQQVHGYSPPQVRGRAAAGVLSSPSVDAAAGLAFPGEQGVVLWGHSRGKDCSAPSDGAVGPNGSCALSSLPCLVLFLQELLVTCSSETLSSWARKAGIGWQVWCRSCVQGSLEGAVLRVAPGVMLVLPLCSQTPGMPIPQYPYGDSNPGVTAQGPPPQPRPPEDTWAPPSLYGVQPRYTWPAASMHGNLFLSDSHPSWTGSGAPSHSPGWESKDIAYDKPEQSANQHNYYSDVNHQHCGTMNDHKSGTPLNAKPSPSNPKVQYSAQPQMYDSASRKLVAGNREAGLKPGDQPSTNSAAIQPEIQRILHVMGEAEQLEQEVDEFVGKKTDKSYRLLEEMLTKLLLELDSIETGGQDGVRQARKESVHRIQAILEKLERKGL</sequence>
<dbReference type="PANTHER" id="PTHR12329">
    <property type="entry name" value="BCL2-ASSOCIATED ATHANOGENE"/>
    <property type="match status" value="1"/>
</dbReference>
<reference evidence="4" key="1">
    <citation type="submission" date="2025-08" db="UniProtKB">
        <authorList>
            <consortium name="Ensembl"/>
        </authorList>
    </citation>
    <scope>IDENTIFICATION</scope>
</reference>
<dbReference type="InterPro" id="IPR039773">
    <property type="entry name" value="BAG_chaperone_regulator"/>
</dbReference>
<dbReference type="Ensembl" id="ENSFTIT00000015101.1">
    <property type="protein sequence ID" value="ENSFTIP00000014484.1"/>
    <property type="gene ID" value="ENSFTIG00000009622.1"/>
</dbReference>
<dbReference type="SUPFAM" id="SSF63491">
    <property type="entry name" value="BAG domain"/>
    <property type="match status" value="1"/>
</dbReference>
<proteinExistence type="predicted"/>
<name>A0A8C4XQL0_FALTI</name>
<dbReference type="OrthoDB" id="8614100at2759"/>
<dbReference type="Gene3D" id="1.20.58.120">
    <property type="entry name" value="BAG domain"/>
    <property type="match status" value="1"/>
</dbReference>
<keyword evidence="1" id="KW-0143">Chaperone</keyword>
<organism evidence="4 5">
    <name type="scientific">Falco tinnunculus</name>
    <name type="common">Common kestrel</name>
    <dbReference type="NCBI Taxonomy" id="100819"/>
    <lineage>
        <taxon>Eukaryota</taxon>
        <taxon>Metazoa</taxon>
        <taxon>Chordata</taxon>
        <taxon>Craniata</taxon>
        <taxon>Vertebrata</taxon>
        <taxon>Euteleostomi</taxon>
        <taxon>Archelosauria</taxon>
        <taxon>Archosauria</taxon>
        <taxon>Dinosauria</taxon>
        <taxon>Saurischia</taxon>
        <taxon>Theropoda</taxon>
        <taxon>Coelurosauria</taxon>
        <taxon>Aves</taxon>
        <taxon>Neognathae</taxon>
        <taxon>Neoaves</taxon>
        <taxon>Telluraves</taxon>
        <taxon>Australaves</taxon>
        <taxon>Falconiformes</taxon>
        <taxon>Falconidae</taxon>
        <taxon>Falco</taxon>
    </lineage>
</organism>
<feature type="region of interest" description="Disordered" evidence="2">
    <location>
        <begin position="215"/>
        <end position="245"/>
    </location>
</feature>
<feature type="compositionally biased region" description="Low complexity" evidence="2">
    <location>
        <begin position="1"/>
        <end position="11"/>
    </location>
</feature>
<dbReference type="GO" id="GO:0005634">
    <property type="term" value="C:nucleus"/>
    <property type="evidence" value="ECO:0007669"/>
    <property type="project" value="TreeGrafter"/>
</dbReference>
<accession>A0A8C4XQL0</accession>
<feature type="domain" description="BAG" evidence="3">
    <location>
        <begin position="377"/>
        <end position="454"/>
    </location>
</feature>
<dbReference type="PROSITE" id="PS51035">
    <property type="entry name" value="BAG"/>
    <property type="match status" value="1"/>
</dbReference>
<dbReference type="InterPro" id="IPR036533">
    <property type="entry name" value="BAG_dom_sf"/>
</dbReference>
<dbReference type="Proteomes" id="UP000694562">
    <property type="component" value="Unplaced"/>
</dbReference>
<feature type="region of interest" description="Disordered" evidence="2">
    <location>
        <begin position="61"/>
        <end position="86"/>
    </location>
</feature>
<dbReference type="SMART" id="SM00264">
    <property type="entry name" value="BAG"/>
    <property type="match status" value="1"/>
</dbReference>
<feature type="region of interest" description="Disordered" evidence="2">
    <location>
        <begin position="308"/>
        <end position="338"/>
    </location>
</feature>
<dbReference type="AlphaFoldDB" id="A0A8C4XQL0"/>
<dbReference type="GO" id="GO:0000774">
    <property type="term" value="F:adenyl-nucleotide exchange factor activity"/>
    <property type="evidence" value="ECO:0007669"/>
    <property type="project" value="TreeGrafter"/>
</dbReference>
<dbReference type="Pfam" id="PF02179">
    <property type="entry name" value="BAG"/>
    <property type="match status" value="1"/>
</dbReference>
<keyword evidence="5" id="KW-1185">Reference proteome</keyword>
<evidence type="ECO:0000259" key="3">
    <source>
        <dbReference type="PROSITE" id="PS51035"/>
    </source>
</evidence>
<feature type="compositionally biased region" description="Polar residues" evidence="2">
    <location>
        <begin position="329"/>
        <end position="338"/>
    </location>
</feature>
<dbReference type="GO" id="GO:0005829">
    <property type="term" value="C:cytosol"/>
    <property type="evidence" value="ECO:0007669"/>
    <property type="project" value="TreeGrafter"/>
</dbReference>
<protein>
    <submittedName>
        <fullName evidence="4">BAG cochaperone 4</fullName>
    </submittedName>
</protein>